<dbReference type="PROSITE" id="PS00409">
    <property type="entry name" value="PROKAR_NTER_METHYL"/>
    <property type="match status" value="1"/>
</dbReference>
<keyword evidence="8 12" id="KW-0472">Membrane</keyword>
<dbReference type="Pfam" id="PF12019">
    <property type="entry name" value="GspH"/>
    <property type="match status" value="1"/>
</dbReference>
<organism evidence="14 15">
    <name type="scientific">Pseudomonas fluvialis</name>
    <dbReference type="NCBI Taxonomy" id="1793966"/>
    <lineage>
        <taxon>Bacteria</taxon>
        <taxon>Pseudomonadati</taxon>
        <taxon>Pseudomonadota</taxon>
        <taxon>Gammaproteobacteria</taxon>
        <taxon>Pseudomonadales</taxon>
        <taxon>Pseudomonadaceae</taxon>
        <taxon>Pseudomonas</taxon>
    </lineage>
</organism>
<sequence length="179" mass="19376">MQYNRGFTLIELMIVIAIIALIVSVGIPQYNDLVANGRLSSKTNELQGLLQIARSEAVTNRVQTLVCGSTDQANCDTNNWEQGVIAFRNRDGNGVATADELIRVIPATTDAITIRGANGSLRYLTDGTMTGVQILRICDNRGVNNSRQVFINTSGQSRTHQGNYDDNDADTVADDGVCP</sequence>
<evidence type="ECO:0000256" key="9">
    <source>
        <dbReference type="ARBA" id="ARBA00025772"/>
    </source>
</evidence>
<evidence type="ECO:0000256" key="6">
    <source>
        <dbReference type="ARBA" id="ARBA00022692"/>
    </source>
</evidence>
<evidence type="ECO:0000256" key="2">
    <source>
        <dbReference type="ARBA" id="ARBA00021549"/>
    </source>
</evidence>
<evidence type="ECO:0000256" key="1">
    <source>
        <dbReference type="ARBA" id="ARBA00004377"/>
    </source>
</evidence>
<dbReference type="RefSeq" id="WP_184683842.1">
    <property type="nucleotide sequence ID" value="NZ_JACHLL010000004.1"/>
</dbReference>
<dbReference type="GO" id="GO:0015628">
    <property type="term" value="P:protein secretion by the type II secretion system"/>
    <property type="evidence" value="ECO:0007669"/>
    <property type="project" value="InterPro"/>
</dbReference>
<dbReference type="GO" id="GO:0005886">
    <property type="term" value="C:plasma membrane"/>
    <property type="evidence" value="ECO:0007669"/>
    <property type="project" value="UniProtKB-SubCell"/>
</dbReference>
<evidence type="ECO:0000313" key="15">
    <source>
        <dbReference type="Proteomes" id="UP000557193"/>
    </source>
</evidence>
<evidence type="ECO:0000256" key="8">
    <source>
        <dbReference type="ARBA" id="ARBA00023136"/>
    </source>
</evidence>
<evidence type="ECO:0000256" key="3">
    <source>
        <dbReference type="ARBA" id="ARBA00022475"/>
    </source>
</evidence>
<protein>
    <recommendedName>
        <fullName evidence="2">Type II secretion system protein H</fullName>
    </recommendedName>
    <alternativeName>
        <fullName evidence="10">General secretion pathway protein H</fullName>
    </alternativeName>
</protein>
<evidence type="ECO:0000256" key="7">
    <source>
        <dbReference type="ARBA" id="ARBA00022989"/>
    </source>
</evidence>
<feature type="domain" description="General secretion pathway GspH" evidence="13">
    <location>
        <begin position="43"/>
        <end position="155"/>
    </location>
</feature>
<evidence type="ECO:0000259" key="13">
    <source>
        <dbReference type="Pfam" id="PF12019"/>
    </source>
</evidence>
<comment type="caution">
    <text evidence="14">The sequence shown here is derived from an EMBL/GenBank/DDBJ whole genome shotgun (WGS) entry which is preliminary data.</text>
</comment>
<comment type="subcellular location">
    <subcellularLocation>
        <location evidence="1">Cell inner membrane</location>
        <topology evidence="1">Single-pass membrane protein</topology>
    </subcellularLocation>
</comment>
<dbReference type="NCBIfam" id="TIGR02532">
    <property type="entry name" value="IV_pilin_GFxxxE"/>
    <property type="match status" value="1"/>
</dbReference>
<reference evidence="14 15" key="1">
    <citation type="submission" date="2020-08" db="EMBL/GenBank/DDBJ databases">
        <title>Functional genomics of gut bacteria from endangered species of beetles.</title>
        <authorList>
            <person name="Carlos-Shanley C."/>
        </authorList>
    </citation>
    <scope>NUCLEOTIDE SEQUENCE [LARGE SCALE GENOMIC DNA]</scope>
    <source>
        <strain evidence="14 15">S00202</strain>
    </source>
</reference>
<dbReference type="InterPro" id="IPR045584">
    <property type="entry name" value="Pilin-like"/>
</dbReference>
<keyword evidence="3" id="KW-1003">Cell membrane</keyword>
<evidence type="ECO:0000256" key="4">
    <source>
        <dbReference type="ARBA" id="ARBA00022481"/>
    </source>
</evidence>
<dbReference type="Gene3D" id="3.55.40.10">
    <property type="entry name" value="minor pseudopilin epsh domain"/>
    <property type="match status" value="1"/>
</dbReference>
<dbReference type="InterPro" id="IPR022346">
    <property type="entry name" value="T2SS_GspH"/>
</dbReference>
<evidence type="ECO:0000256" key="12">
    <source>
        <dbReference type="SAM" id="Phobius"/>
    </source>
</evidence>
<keyword evidence="7 12" id="KW-1133">Transmembrane helix</keyword>
<accession>A0A7X0EV25</accession>
<feature type="region of interest" description="Disordered" evidence="11">
    <location>
        <begin position="153"/>
        <end position="179"/>
    </location>
</feature>
<evidence type="ECO:0000256" key="5">
    <source>
        <dbReference type="ARBA" id="ARBA00022519"/>
    </source>
</evidence>
<evidence type="ECO:0000256" key="10">
    <source>
        <dbReference type="ARBA" id="ARBA00030775"/>
    </source>
</evidence>
<keyword evidence="4" id="KW-0488">Methylation</keyword>
<comment type="similarity">
    <text evidence="9">Belongs to the GSP H family.</text>
</comment>
<dbReference type="Pfam" id="PF07963">
    <property type="entry name" value="N_methyl"/>
    <property type="match status" value="1"/>
</dbReference>
<proteinExistence type="inferred from homology"/>
<feature type="compositionally biased region" description="Polar residues" evidence="11">
    <location>
        <begin position="153"/>
        <end position="164"/>
    </location>
</feature>
<dbReference type="InterPro" id="IPR012902">
    <property type="entry name" value="N_methyl_site"/>
</dbReference>
<name>A0A7X0EV25_9PSED</name>
<dbReference type="GO" id="GO:0015627">
    <property type="term" value="C:type II protein secretion system complex"/>
    <property type="evidence" value="ECO:0007669"/>
    <property type="project" value="InterPro"/>
</dbReference>
<dbReference type="EMBL" id="JACHLL010000004">
    <property type="protein sequence ID" value="MBB6342395.1"/>
    <property type="molecule type" value="Genomic_DNA"/>
</dbReference>
<evidence type="ECO:0000256" key="11">
    <source>
        <dbReference type="SAM" id="MobiDB-lite"/>
    </source>
</evidence>
<dbReference type="AlphaFoldDB" id="A0A7X0EV25"/>
<dbReference type="SUPFAM" id="SSF54523">
    <property type="entry name" value="Pili subunits"/>
    <property type="match status" value="1"/>
</dbReference>
<feature type="transmembrane region" description="Helical" evidence="12">
    <location>
        <begin position="7"/>
        <end position="27"/>
    </location>
</feature>
<keyword evidence="15" id="KW-1185">Reference proteome</keyword>
<dbReference type="Proteomes" id="UP000557193">
    <property type="component" value="Unassembled WGS sequence"/>
</dbReference>
<gene>
    <name evidence="14" type="ORF">HNP49_002577</name>
</gene>
<evidence type="ECO:0000313" key="14">
    <source>
        <dbReference type="EMBL" id="MBB6342395.1"/>
    </source>
</evidence>
<keyword evidence="5" id="KW-0997">Cell inner membrane</keyword>
<keyword evidence="6 12" id="KW-0812">Transmembrane</keyword>